<dbReference type="GO" id="GO:0016705">
    <property type="term" value="F:oxidoreductase activity, acting on paired donors, with incorporation or reduction of molecular oxygen"/>
    <property type="evidence" value="ECO:0007669"/>
    <property type="project" value="InterPro"/>
</dbReference>
<dbReference type="Proteomes" id="UP001295740">
    <property type="component" value="Unassembled WGS sequence"/>
</dbReference>
<dbReference type="SUPFAM" id="SSF48264">
    <property type="entry name" value="Cytochrome P450"/>
    <property type="match status" value="1"/>
</dbReference>
<evidence type="ECO:0000256" key="1">
    <source>
        <dbReference type="ARBA" id="ARBA00022617"/>
    </source>
</evidence>
<dbReference type="Gene3D" id="1.10.630.10">
    <property type="entry name" value="Cytochrome P450"/>
    <property type="match status" value="1"/>
</dbReference>
<dbReference type="GO" id="GO:0020037">
    <property type="term" value="F:heme binding"/>
    <property type="evidence" value="ECO:0007669"/>
    <property type="project" value="InterPro"/>
</dbReference>
<dbReference type="GO" id="GO:0005506">
    <property type="term" value="F:iron ion binding"/>
    <property type="evidence" value="ECO:0007669"/>
    <property type="project" value="InterPro"/>
</dbReference>
<dbReference type="PANTHER" id="PTHR24305">
    <property type="entry name" value="CYTOCHROME P450"/>
    <property type="match status" value="1"/>
</dbReference>
<evidence type="ECO:0000256" key="3">
    <source>
        <dbReference type="ARBA" id="ARBA00023004"/>
    </source>
</evidence>
<dbReference type="GO" id="GO:0004497">
    <property type="term" value="F:monooxygenase activity"/>
    <property type="evidence" value="ECO:0007669"/>
    <property type="project" value="InterPro"/>
</dbReference>
<evidence type="ECO:0000256" key="4">
    <source>
        <dbReference type="PIRSR" id="PIRSR602401-1"/>
    </source>
</evidence>
<dbReference type="EMBL" id="CAUWAG010000013">
    <property type="protein sequence ID" value="CAJ2510080.1"/>
    <property type="molecule type" value="Genomic_DNA"/>
</dbReference>
<dbReference type="InterPro" id="IPR050121">
    <property type="entry name" value="Cytochrome_P450_monoxygenase"/>
</dbReference>
<dbReference type="InterPro" id="IPR002401">
    <property type="entry name" value="Cyt_P450_E_grp-I"/>
</dbReference>
<accession>A0AAI8VS57</accession>
<reference evidence="5" key="1">
    <citation type="submission" date="2023-10" db="EMBL/GenBank/DDBJ databases">
        <authorList>
            <person name="Hackl T."/>
        </authorList>
    </citation>
    <scope>NUCLEOTIDE SEQUENCE</scope>
</reference>
<dbReference type="Pfam" id="PF00067">
    <property type="entry name" value="p450"/>
    <property type="match status" value="2"/>
</dbReference>
<comment type="caution">
    <text evidence="5">The sequence shown here is derived from an EMBL/GenBank/DDBJ whole genome shotgun (WGS) entry which is preliminary data.</text>
</comment>
<dbReference type="InterPro" id="IPR001128">
    <property type="entry name" value="Cyt_P450"/>
</dbReference>
<evidence type="ECO:0000256" key="2">
    <source>
        <dbReference type="ARBA" id="ARBA00022723"/>
    </source>
</evidence>
<gene>
    <name evidence="5" type="ORF">KHLLAP_LOCUS10548</name>
</gene>
<evidence type="ECO:0000313" key="6">
    <source>
        <dbReference type="Proteomes" id="UP001295740"/>
    </source>
</evidence>
<protein>
    <submittedName>
        <fullName evidence="5">Uu.00g059800.m01.CDS01</fullName>
    </submittedName>
</protein>
<dbReference type="PRINTS" id="PR00385">
    <property type="entry name" value="P450"/>
</dbReference>
<comment type="cofactor">
    <cofactor evidence="4">
        <name>heme</name>
        <dbReference type="ChEBI" id="CHEBI:30413"/>
    </cofactor>
</comment>
<dbReference type="AlphaFoldDB" id="A0AAI8VS57"/>
<feature type="binding site" description="axial binding residue" evidence="4">
    <location>
        <position position="388"/>
    </location>
    <ligand>
        <name>heme</name>
        <dbReference type="ChEBI" id="CHEBI:30413"/>
    </ligand>
    <ligandPart>
        <name>Fe</name>
        <dbReference type="ChEBI" id="CHEBI:18248"/>
    </ligandPart>
</feature>
<proteinExistence type="predicted"/>
<keyword evidence="1 4" id="KW-0349">Heme</keyword>
<keyword evidence="3 4" id="KW-0408">Iron</keyword>
<name>A0AAI8VS57_9PEZI</name>
<dbReference type="PRINTS" id="PR00463">
    <property type="entry name" value="EP450I"/>
</dbReference>
<evidence type="ECO:0000313" key="5">
    <source>
        <dbReference type="EMBL" id="CAJ2510080.1"/>
    </source>
</evidence>
<keyword evidence="6" id="KW-1185">Reference proteome</keyword>
<keyword evidence="2 4" id="KW-0479">Metal-binding</keyword>
<sequence length="459" mass="52004">MHVVVRHMARQFPNGIFYLNLWPFSATLMVVANPLAAAQVEAAFLDKPGAMCSTLEIINGGPSLMTMHGATWKKWRGLFNPGFSAGYMIGLAPAIADEVAVFCKLLQGQARERKVFQLEEFILRLTFDVISRITLDARLSYQTQGSALADCLRRQVYWTQFGTTFNPIRRYLSPRPLVQKYNSYRMNRYLDGEIDKRFEELALSRRSPRKEFRAPNRSIISLAMDQYLGEVGNDAEPSKEAFRELVKPQLRMFLYAGHDTTSSTLLYCFHLLSQHPEAMAKVRAEHDTRCWVPIPQSSIALSRRSCAFSLLREACGKGVPTSSSRTREGHQYPTEGCHIWSLSLVMHNPAVFVRPEEFLPERWIVGPRDPLHPNKGAWRAFEWGPRSCIGQTLAQLELKVALVMTARLFDITLAYDEWDQLHPRKGIKSVDGNRVYPAEMGGGGAHPADGFPVRVTLRD</sequence>
<dbReference type="InterPro" id="IPR036396">
    <property type="entry name" value="Cyt_P450_sf"/>
</dbReference>
<dbReference type="PANTHER" id="PTHR24305:SF222">
    <property type="entry name" value="CYTOCHROME P450 MONOOXYGENASE STCS"/>
    <property type="match status" value="1"/>
</dbReference>
<organism evidence="5 6">
    <name type="scientific">Anthostomella pinea</name>
    <dbReference type="NCBI Taxonomy" id="933095"/>
    <lineage>
        <taxon>Eukaryota</taxon>
        <taxon>Fungi</taxon>
        <taxon>Dikarya</taxon>
        <taxon>Ascomycota</taxon>
        <taxon>Pezizomycotina</taxon>
        <taxon>Sordariomycetes</taxon>
        <taxon>Xylariomycetidae</taxon>
        <taxon>Xylariales</taxon>
        <taxon>Xylariaceae</taxon>
        <taxon>Anthostomella</taxon>
    </lineage>
</organism>